<protein>
    <submittedName>
        <fullName evidence="2">833_t:CDS:1</fullName>
    </submittedName>
</protein>
<name>A0A9N9D566_9GLOM</name>
<dbReference type="EMBL" id="CAJVPI010001759">
    <property type="protein sequence ID" value="CAG8625621.1"/>
    <property type="molecule type" value="Genomic_DNA"/>
</dbReference>
<dbReference type="Proteomes" id="UP000789739">
    <property type="component" value="Unassembled WGS sequence"/>
</dbReference>
<proteinExistence type="predicted"/>
<feature type="compositionally biased region" description="Basic residues" evidence="1">
    <location>
        <begin position="24"/>
        <end position="38"/>
    </location>
</feature>
<sequence length="116" mass="13389">MEKTNPPRNRKSNPDFTGQEYIMKVRKPRQQPPRKPRICPKCKRMAKEFNELHKTFDSISQLVSDFGAMKLENVEKKYTFAHLSTEALVELTEKVAIICTSATNRTTKDSVTNTKD</sequence>
<evidence type="ECO:0000313" key="3">
    <source>
        <dbReference type="Proteomes" id="UP000789739"/>
    </source>
</evidence>
<reference evidence="2" key="1">
    <citation type="submission" date="2021-06" db="EMBL/GenBank/DDBJ databases">
        <authorList>
            <person name="Kallberg Y."/>
            <person name="Tangrot J."/>
            <person name="Rosling A."/>
        </authorList>
    </citation>
    <scope>NUCLEOTIDE SEQUENCE</scope>
    <source>
        <strain evidence="2">BR232B</strain>
    </source>
</reference>
<dbReference type="AlphaFoldDB" id="A0A9N9D566"/>
<evidence type="ECO:0000313" key="2">
    <source>
        <dbReference type="EMBL" id="CAG8625621.1"/>
    </source>
</evidence>
<comment type="caution">
    <text evidence="2">The sequence shown here is derived from an EMBL/GenBank/DDBJ whole genome shotgun (WGS) entry which is preliminary data.</text>
</comment>
<evidence type="ECO:0000256" key="1">
    <source>
        <dbReference type="SAM" id="MobiDB-lite"/>
    </source>
</evidence>
<feature type="region of interest" description="Disordered" evidence="1">
    <location>
        <begin position="1"/>
        <end position="38"/>
    </location>
</feature>
<gene>
    <name evidence="2" type="ORF">PBRASI_LOCUS8961</name>
</gene>
<organism evidence="2 3">
    <name type="scientific">Paraglomus brasilianum</name>
    <dbReference type="NCBI Taxonomy" id="144538"/>
    <lineage>
        <taxon>Eukaryota</taxon>
        <taxon>Fungi</taxon>
        <taxon>Fungi incertae sedis</taxon>
        <taxon>Mucoromycota</taxon>
        <taxon>Glomeromycotina</taxon>
        <taxon>Glomeromycetes</taxon>
        <taxon>Paraglomerales</taxon>
        <taxon>Paraglomeraceae</taxon>
        <taxon>Paraglomus</taxon>
    </lineage>
</organism>
<keyword evidence="3" id="KW-1185">Reference proteome</keyword>
<accession>A0A9N9D566</accession>